<feature type="transmembrane region" description="Helical" evidence="7">
    <location>
        <begin position="12"/>
        <end position="32"/>
    </location>
</feature>
<feature type="transmembrane region" description="Helical" evidence="7">
    <location>
        <begin position="273"/>
        <end position="294"/>
    </location>
</feature>
<protein>
    <submittedName>
        <fullName evidence="9">DMT family transporter</fullName>
    </submittedName>
</protein>
<keyword evidence="4 7" id="KW-0812">Transmembrane</keyword>
<accession>A0A3L7JYB2</accession>
<keyword evidence="6 7" id="KW-0472">Membrane</keyword>
<evidence type="ECO:0000313" key="10">
    <source>
        <dbReference type="Proteomes" id="UP000276770"/>
    </source>
</evidence>
<evidence type="ECO:0000313" key="9">
    <source>
        <dbReference type="EMBL" id="RLQ95244.1"/>
    </source>
</evidence>
<comment type="subcellular location">
    <subcellularLocation>
        <location evidence="1">Cell membrane</location>
        <topology evidence="1">Multi-pass membrane protein</topology>
    </subcellularLocation>
</comment>
<feature type="domain" description="EamA" evidence="8">
    <location>
        <begin position="150"/>
        <end position="288"/>
    </location>
</feature>
<feature type="transmembrane region" description="Helical" evidence="7">
    <location>
        <begin position="67"/>
        <end position="87"/>
    </location>
</feature>
<feature type="transmembrane region" description="Helical" evidence="7">
    <location>
        <begin position="99"/>
        <end position="118"/>
    </location>
</feature>
<organism evidence="9 10">
    <name type="scientific">Falsibacillus albus</name>
    <dbReference type="NCBI Taxonomy" id="2478915"/>
    <lineage>
        <taxon>Bacteria</taxon>
        <taxon>Bacillati</taxon>
        <taxon>Bacillota</taxon>
        <taxon>Bacilli</taxon>
        <taxon>Bacillales</taxon>
        <taxon>Bacillaceae</taxon>
        <taxon>Falsibacillus</taxon>
    </lineage>
</organism>
<feature type="transmembrane region" description="Helical" evidence="7">
    <location>
        <begin position="125"/>
        <end position="147"/>
    </location>
</feature>
<dbReference type="PANTHER" id="PTHR42920">
    <property type="entry name" value="OS03G0707200 PROTEIN-RELATED"/>
    <property type="match status" value="1"/>
</dbReference>
<keyword evidence="5 7" id="KW-1133">Transmembrane helix</keyword>
<gene>
    <name evidence="9" type="ORF">D9X91_11740</name>
</gene>
<feature type="transmembrane region" description="Helical" evidence="7">
    <location>
        <begin position="153"/>
        <end position="171"/>
    </location>
</feature>
<dbReference type="EMBL" id="RCVZ01000007">
    <property type="protein sequence ID" value="RLQ95244.1"/>
    <property type="molecule type" value="Genomic_DNA"/>
</dbReference>
<feature type="transmembrane region" description="Helical" evidence="7">
    <location>
        <begin position="248"/>
        <end position="267"/>
    </location>
</feature>
<dbReference type="InterPro" id="IPR000620">
    <property type="entry name" value="EamA_dom"/>
</dbReference>
<keyword evidence="3" id="KW-1003">Cell membrane</keyword>
<dbReference type="SUPFAM" id="SSF103481">
    <property type="entry name" value="Multidrug resistance efflux transporter EmrE"/>
    <property type="match status" value="2"/>
</dbReference>
<evidence type="ECO:0000256" key="6">
    <source>
        <dbReference type="ARBA" id="ARBA00023136"/>
    </source>
</evidence>
<sequence>MNKKLISEASLFFVTFIWGTTFVIVQNALSVIPPMTFNFIRFLLAGILLLPFLYFTKKRTQAKRMRLKLFASGIILGIFLFLGYSLQTIGLQYTTPSKAGFITGLSVVLVPLLSFAFLKRRAAPIVLVGAAFSAIGLYLLTFAGSHAINKGDVYVFLCAIGFTFHILYTHTFSKNGSLLSLTIIQIFTVSILSGMASLAVENPFHAIKPDIIFSRNVLFAIMVTSVFATSAAYLIQTISQTYTSPAKTAIIFTMEPVFAALTSYFWIHERLSGSAAMGCFFILSGMVLAENPFIRIMKKKKAVRCT</sequence>
<evidence type="ECO:0000256" key="5">
    <source>
        <dbReference type="ARBA" id="ARBA00022989"/>
    </source>
</evidence>
<dbReference type="AlphaFoldDB" id="A0A3L7JYB2"/>
<evidence type="ECO:0000256" key="7">
    <source>
        <dbReference type="SAM" id="Phobius"/>
    </source>
</evidence>
<reference evidence="9 10" key="1">
    <citation type="submission" date="2018-10" db="EMBL/GenBank/DDBJ databases">
        <title>Falsibacillus sp. genome draft.</title>
        <authorList>
            <person name="Shi S."/>
        </authorList>
    </citation>
    <scope>NUCLEOTIDE SEQUENCE [LARGE SCALE GENOMIC DNA]</scope>
    <source>
        <strain evidence="9 10">GY 10110</strain>
    </source>
</reference>
<evidence type="ECO:0000256" key="4">
    <source>
        <dbReference type="ARBA" id="ARBA00022692"/>
    </source>
</evidence>
<dbReference type="Pfam" id="PF00892">
    <property type="entry name" value="EamA"/>
    <property type="match status" value="2"/>
</dbReference>
<proteinExistence type="inferred from homology"/>
<name>A0A3L7JYB2_9BACI</name>
<evidence type="ECO:0000256" key="3">
    <source>
        <dbReference type="ARBA" id="ARBA00022475"/>
    </source>
</evidence>
<feature type="domain" description="EamA" evidence="8">
    <location>
        <begin position="11"/>
        <end position="141"/>
    </location>
</feature>
<evidence type="ECO:0000256" key="1">
    <source>
        <dbReference type="ARBA" id="ARBA00004651"/>
    </source>
</evidence>
<evidence type="ECO:0000259" key="8">
    <source>
        <dbReference type="Pfam" id="PF00892"/>
    </source>
</evidence>
<dbReference type="Proteomes" id="UP000276770">
    <property type="component" value="Unassembled WGS sequence"/>
</dbReference>
<dbReference type="InterPro" id="IPR051258">
    <property type="entry name" value="Diverse_Substrate_Transporter"/>
</dbReference>
<feature type="transmembrane region" description="Helical" evidence="7">
    <location>
        <begin position="178"/>
        <end position="200"/>
    </location>
</feature>
<evidence type="ECO:0000256" key="2">
    <source>
        <dbReference type="ARBA" id="ARBA00007362"/>
    </source>
</evidence>
<feature type="transmembrane region" description="Helical" evidence="7">
    <location>
        <begin position="212"/>
        <end position="236"/>
    </location>
</feature>
<feature type="transmembrane region" description="Helical" evidence="7">
    <location>
        <begin position="38"/>
        <end position="55"/>
    </location>
</feature>
<comment type="similarity">
    <text evidence="2">Belongs to the EamA transporter family.</text>
</comment>
<keyword evidence="10" id="KW-1185">Reference proteome</keyword>
<comment type="caution">
    <text evidence="9">The sequence shown here is derived from an EMBL/GenBank/DDBJ whole genome shotgun (WGS) entry which is preliminary data.</text>
</comment>
<dbReference type="PANTHER" id="PTHR42920:SF5">
    <property type="entry name" value="EAMA DOMAIN-CONTAINING PROTEIN"/>
    <property type="match status" value="1"/>
</dbReference>
<dbReference type="GO" id="GO:0005886">
    <property type="term" value="C:plasma membrane"/>
    <property type="evidence" value="ECO:0007669"/>
    <property type="project" value="UniProtKB-SubCell"/>
</dbReference>
<dbReference type="InterPro" id="IPR037185">
    <property type="entry name" value="EmrE-like"/>
</dbReference>
<dbReference type="OrthoDB" id="9804865at2"/>